<feature type="transmembrane region" description="Helical" evidence="1">
    <location>
        <begin position="284"/>
        <end position="303"/>
    </location>
</feature>
<keyword evidence="4" id="KW-1185">Reference proteome</keyword>
<evidence type="ECO:0000313" key="4">
    <source>
        <dbReference type="Proteomes" id="UP000475249"/>
    </source>
</evidence>
<dbReference type="AlphaFoldDB" id="A0A6L9EHS2"/>
<name>A0A6L9EHS2_9FLAO</name>
<keyword evidence="1" id="KW-1133">Transmembrane helix</keyword>
<accession>A0A6L9EHS2</accession>
<dbReference type="Gene3D" id="3.40.50.300">
    <property type="entry name" value="P-loop containing nucleotide triphosphate hydrolases"/>
    <property type="match status" value="1"/>
</dbReference>
<feature type="transmembrane region" description="Helical" evidence="1">
    <location>
        <begin position="423"/>
        <end position="439"/>
    </location>
</feature>
<evidence type="ECO:0000256" key="1">
    <source>
        <dbReference type="SAM" id="Phobius"/>
    </source>
</evidence>
<feature type="transmembrane region" description="Helical" evidence="1">
    <location>
        <begin position="687"/>
        <end position="707"/>
    </location>
</feature>
<feature type="transmembrane region" description="Helical" evidence="1">
    <location>
        <begin position="309"/>
        <end position="327"/>
    </location>
</feature>
<dbReference type="Proteomes" id="UP000475249">
    <property type="component" value="Unassembled WGS sequence"/>
</dbReference>
<proteinExistence type="predicted"/>
<keyword evidence="1" id="KW-0472">Membrane</keyword>
<reference evidence="3 4" key="1">
    <citation type="submission" date="2020-01" db="EMBL/GenBank/DDBJ databases">
        <title>Bacteria diversity of Porities sp.</title>
        <authorList>
            <person name="Wang G."/>
        </authorList>
    </citation>
    <scope>NUCLEOTIDE SEQUENCE [LARGE SCALE GENOMIC DNA]</scope>
    <source>
        <strain evidence="3 4">R33</strain>
    </source>
</reference>
<dbReference type="InterPro" id="IPR049052">
    <property type="entry name" value="nSTAND1"/>
</dbReference>
<feature type="transmembrane region" description="Helical" evidence="1">
    <location>
        <begin position="369"/>
        <end position="392"/>
    </location>
</feature>
<evidence type="ECO:0000259" key="2">
    <source>
        <dbReference type="Pfam" id="PF20703"/>
    </source>
</evidence>
<dbReference type="SUPFAM" id="SSF52540">
    <property type="entry name" value="P-loop containing nucleoside triphosphate hydrolases"/>
    <property type="match status" value="1"/>
</dbReference>
<dbReference type="InterPro" id="IPR011990">
    <property type="entry name" value="TPR-like_helical_dom_sf"/>
</dbReference>
<dbReference type="InterPro" id="IPR027417">
    <property type="entry name" value="P-loop_NTPase"/>
</dbReference>
<feature type="transmembrane region" description="Helical" evidence="1">
    <location>
        <begin position="445"/>
        <end position="464"/>
    </location>
</feature>
<feature type="domain" description="Novel STAND NTPase 1" evidence="2">
    <location>
        <begin position="9"/>
        <end position="238"/>
    </location>
</feature>
<keyword evidence="1" id="KW-0812">Transmembrane</keyword>
<dbReference type="SUPFAM" id="SSF48452">
    <property type="entry name" value="TPR-like"/>
    <property type="match status" value="1"/>
</dbReference>
<sequence length="1190" mass="137657">MTNTKNTRYPGARPFKDSPLERKLFFGRNAEQKELLHLILSHNIIVLFAKSGVGKSSLLNAGVFEKLYDKGYFPVSIRLNAPSDGILETIDSRIIELASRKNVEYNPGNKESLWEFLKTAELWTSDDKLLTPVLVFDQFEEIFTLGYNEDQRKDFFKQIADLGRTRRRWSQGKKGDTKQYLSESPPKVKVVLSLREEFLAQLEEISEDIPSILHNRFRLRELTEEQAISAIESPAKLDDENLSSHSFNYSEGAIKAVTKFLMKKDLKERLKIITKTWDPKWPKWLLFLFGALLLPVALLANFLGDDLGILTVLITVWLIIPAFAMTLAVRRPIAGRNTLVPIILLYAWFCTLIYVSSLSNEVLQSDNSALVSIVMVPLVLVLILVLLISAIYRKGRKEKLSTDDLPSSEEALKDKRWLWKPHFYLFGWVILSILVSKLMDFSPQVFLLNILIIFAYFVGLSVKYPVPPKKAIAPIAIAHFLNILMVILTDYTRSDIPWPLLIVYSLLTLITFVSAASLWWSYLRGWKSVKPQLLEILGKSKEKIEPFQLQLLCQNIEEKVLLKQRKMHNDKPITITKKDFGGDQGMRRILLKFYDDQLKRVNWKIRGRVRKLCERGLISQTGRRLSIAEDDIYNRFKLEKDTLDKLVEYRLLRFERRLGSRYFEISHDTLVQPILTSAKKHINREMAIKWVGYPMALALLVYGFNFYQSLINPSNQEIYERMDNTLESEWSTIKDQIFGLSSLLDRLDQRDDLKWLIMNDERANSGFGNTYGIGYDKPLYTAKLDSLRSIDKSLLKYGNLRLVDSKKEDVEDYSIVLGAGLKPQRFSLSMKPDSNTTGFHNLEIEWYFKSDYDSEFELLRKIKMDSISRESGEVTTRSFPLSETLCEGFNVLKLYELDSDNPSRRYLREIRDFNVRLNDIGHYEDRINKEPENAKYNAHLGFLYFRKRVSNEDARTYLDNAIKNDSNYALAYYWRGHVQNSAAKMWSDYLVAYYKDQRLRPALKKILSGSINRVSNGSFEFPKLPDNNYLLTSELGRESTDTIKGPSWENEDGINFDLKSFKLGQGEAKTGKQFIELSGKSNSWIRQKVLTEPDTEYVLSFAFSPRPGRVKEDNRMEISWNGVPIDTVEADGRERVNTRWKTFYKVVKATSEESYLKFRDIGDSAGHNVGTGPYLDAIFLVKRQDYGDTY</sequence>
<evidence type="ECO:0000313" key="3">
    <source>
        <dbReference type="EMBL" id="NAS14320.1"/>
    </source>
</evidence>
<protein>
    <recommendedName>
        <fullName evidence="2">Novel STAND NTPase 1 domain-containing protein</fullName>
    </recommendedName>
</protein>
<feature type="transmembrane region" description="Helical" evidence="1">
    <location>
        <begin position="471"/>
        <end position="489"/>
    </location>
</feature>
<dbReference type="Gene3D" id="1.25.40.10">
    <property type="entry name" value="Tetratricopeptide repeat domain"/>
    <property type="match status" value="1"/>
</dbReference>
<feature type="transmembrane region" description="Helical" evidence="1">
    <location>
        <begin position="501"/>
        <end position="523"/>
    </location>
</feature>
<dbReference type="EMBL" id="WXYO01000009">
    <property type="protein sequence ID" value="NAS14320.1"/>
    <property type="molecule type" value="Genomic_DNA"/>
</dbReference>
<comment type="caution">
    <text evidence="3">The sequence shown here is derived from an EMBL/GenBank/DDBJ whole genome shotgun (WGS) entry which is preliminary data.</text>
</comment>
<dbReference type="Gene3D" id="2.60.120.260">
    <property type="entry name" value="Galactose-binding domain-like"/>
    <property type="match status" value="1"/>
</dbReference>
<dbReference type="Pfam" id="PF20703">
    <property type="entry name" value="nSTAND1"/>
    <property type="match status" value="1"/>
</dbReference>
<gene>
    <name evidence="3" type="ORF">GTQ38_20075</name>
</gene>
<organism evidence="3 4">
    <name type="scientific">Poritiphilus flavus</name>
    <dbReference type="NCBI Taxonomy" id="2697053"/>
    <lineage>
        <taxon>Bacteria</taxon>
        <taxon>Pseudomonadati</taxon>
        <taxon>Bacteroidota</taxon>
        <taxon>Flavobacteriia</taxon>
        <taxon>Flavobacteriales</taxon>
        <taxon>Flavobacteriaceae</taxon>
        <taxon>Poritiphilus</taxon>
    </lineage>
</organism>
<feature type="transmembrane region" description="Helical" evidence="1">
    <location>
        <begin position="339"/>
        <end position="357"/>
    </location>
</feature>
<dbReference type="RefSeq" id="WP_161437361.1">
    <property type="nucleotide sequence ID" value="NZ_WXYO01000009.1"/>
</dbReference>